<keyword evidence="12" id="KW-1185">Reference proteome</keyword>
<evidence type="ECO:0000313" key="13">
    <source>
        <dbReference type="Proteomes" id="UP000663852"/>
    </source>
</evidence>
<dbReference type="InterPro" id="IPR017452">
    <property type="entry name" value="GPCR_Rhodpsn_7TM"/>
</dbReference>
<feature type="transmembrane region" description="Helical" evidence="8">
    <location>
        <begin position="278"/>
        <end position="298"/>
    </location>
</feature>
<keyword evidence="2 8" id="KW-0812">Transmembrane</keyword>
<comment type="subcellular location">
    <subcellularLocation>
        <location evidence="1">Membrane</location>
        <topology evidence="1">Multi-pass membrane protein</topology>
    </subcellularLocation>
</comment>
<comment type="caution">
    <text evidence="10">The sequence shown here is derived from an EMBL/GenBank/DDBJ whole genome shotgun (WGS) entry which is preliminary data.</text>
</comment>
<keyword evidence="6" id="KW-0675">Receptor</keyword>
<reference evidence="10" key="1">
    <citation type="submission" date="2021-02" db="EMBL/GenBank/DDBJ databases">
        <authorList>
            <person name="Nowell W R."/>
        </authorList>
    </citation>
    <scope>NUCLEOTIDE SEQUENCE</scope>
</reference>
<evidence type="ECO:0000256" key="6">
    <source>
        <dbReference type="ARBA" id="ARBA00023170"/>
    </source>
</evidence>
<dbReference type="OrthoDB" id="9990906at2759"/>
<evidence type="ECO:0000313" key="10">
    <source>
        <dbReference type="EMBL" id="CAF1307245.1"/>
    </source>
</evidence>
<evidence type="ECO:0000313" key="11">
    <source>
        <dbReference type="EMBL" id="CAF1594356.1"/>
    </source>
</evidence>
<feature type="transmembrane region" description="Helical" evidence="8">
    <location>
        <begin position="135"/>
        <end position="157"/>
    </location>
</feature>
<feature type="transmembrane region" description="Helical" evidence="8">
    <location>
        <begin position="14"/>
        <end position="41"/>
    </location>
</feature>
<sequence length="349" mass="40341">MSSLAILIEQINQAASICFLTISIVNFLLGAFGLLINIYVFTRPTLRQEPCSMYFLISSCYNLFVVFVVMPVRVLSNAYDISASNYNLGICKFEYFIFYATRATSVWLILLACIDRFLHSSPQRCLRQLSSMKTAKLAIATSSLFVPILYSHMIAYYELYNVTNANGNVVPSCRSRKGFYSTFFGFSHMVVYSLCPSFFMLTFGFLTIRNTQKRNHLVRRITAENMRTRRTNSQLLRMLTAQVLVIIIATLPFSIYQLYTSFTSILVKDTLRIAQENLFARITGIMTYFAHSSSFYLYTLTGTIFRKEAKKIFQHVSRIHTVDTEQQGIHVLQFRHQQMIPHLSRRQRQ</sequence>
<accession>A0A815E672</accession>
<evidence type="ECO:0000256" key="2">
    <source>
        <dbReference type="ARBA" id="ARBA00022692"/>
    </source>
</evidence>
<feature type="domain" description="G-protein coupled receptors family 1 profile" evidence="9">
    <location>
        <begin position="33"/>
        <end position="298"/>
    </location>
</feature>
<dbReference type="PROSITE" id="PS50262">
    <property type="entry name" value="G_PROTEIN_RECEP_F1_2"/>
    <property type="match status" value="1"/>
</dbReference>
<keyword evidence="3 8" id="KW-1133">Transmembrane helix</keyword>
<protein>
    <recommendedName>
        <fullName evidence="9">G-protein coupled receptors family 1 profile domain-containing protein</fullName>
    </recommendedName>
</protein>
<evidence type="ECO:0000259" key="9">
    <source>
        <dbReference type="PROSITE" id="PS50262"/>
    </source>
</evidence>
<evidence type="ECO:0000256" key="4">
    <source>
        <dbReference type="ARBA" id="ARBA00023040"/>
    </source>
</evidence>
<proteinExistence type="predicted"/>
<evidence type="ECO:0000256" key="1">
    <source>
        <dbReference type="ARBA" id="ARBA00004141"/>
    </source>
</evidence>
<feature type="transmembrane region" description="Helical" evidence="8">
    <location>
        <begin position="235"/>
        <end position="258"/>
    </location>
</feature>
<evidence type="ECO:0000256" key="5">
    <source>
        <dbReference type="ARBA" id="ARBA00023136"/>
    </source>
</evidence>
<keyword evidence="7" id="KW-0807">Transducer</keyword>
<dbReference type="InterPro" id="IPR000276">
    <property type="entry name" value="GPCR_Rhodpsn"/>
</dbReference>
<dbReference type="AlphaFoldDB" id="A0A815E672"/>
<evidence type="ECO:0000256" key="3">
    <source>
        <dbReference type="ARBA" id="ARBA00022989"/>
    </source>
</evidence>
<feature type="transmembrane region" description="Helical" evidence="8">
    <location>
        <begin position="189"/>
        <end position="208"/>
    </location>
</feature>
<dbReference type="EMBL" id="CAJNOJ010000221">
    <property type="protein sequence ID" value="CAF1307245.1"/>
    <property type="molecule type" value="Genomic_DNA"/>
</dbReference>
<name>A0A815E672_ADIRI</name>
<gene>
    <name evidence="10" type="ORF">EDS130_LOCUS30939</name>
    <name evidence="11" type="ORF">XAT740_LOCUS46915</name>
</gene>
<feature type="transmembrane region" description="Helical" evidence="8">
    <location>
        <begin position="95"/>
        <end position="114"/>
    </location>
</feature>
<dbReference type="EMBL" id="CAJNOR010006402">
    <property type="protein sequence ID" value="CAF1594356.1"/>
    <property type="molecule type" value="Genomic_DNA"/>
</dbReference>
<dbReference type="Pfam" id="PF00001">
    <property type="entry name" value="7tm_1"/>
    <property type="match status" value="1"/>
</dbReference>
<dbReference type="Proteomes" id="UP000663828">
    <property type="component" value="Unassembled WGS sequence"/>
</dbReference>
<evidence type="ECO:0000256" key="7">
    <source>
        <dbReference type="ARBA" id="ARBA00023224"/>
    </source>
</evidence>
<evidence type="ECO:0000313" key="12">
    <source>
        <dbReference type="Proteomes" id="UP000663828"/>
    </source>
</evidence>
<dbReference type="SUPFAM" id="SSF81321">
    <property type="entry name" value="Family A G protein-coupled receptor-like"/>
    <property type="match status" value="1"/>
</dbReference>
<dbReference type="GO" id="GO:0005886">
    <property type="term" value="C:plasma membrane"/>
    <property type="evidence" value="ECO:0007669"/>
    <property type="project" value="TreeGrafter"/>
</dbReference>
<dbReference type="PANTHER" id="PTHR24243:SF208">
    <property type="entry name" value="PYROKININ-1 RECEPTOR"/>
    <property type="match status" value="1"/>
</dbReference>
<keyword evidence="4" id="KW-0297">G-protein coupled receptor</keyword>
<dbReference type="Proteomes" id="UP000663852">
    <property type="component" value="Unassembled WGS sequence"/>
</dbReference>
<evidence type="ECO:0000256" key="8">
    <source>
        <dbReference type="SAM" id="Phobius"/>
    </source>
</evidence>
<keyword evidence="5 8" id="KW-0472">Membrane</keyword>
<organism evidence="10 13">
    <name type="scientific">Adineta ricciae</name>
    <name type="common">Rotifer</name>
    <dbReference type="NCBI Taxonomy" id="249248"/>
    <lineage>
        <taxon>Eukaryota</taxon>
        <taxon>Metazoa</taxon>
        <taxon>Spiralia</taxon>
        <taxon>Gnathifera</taxon>
        <taxon>Rotifera</taxon>
        <taxon>Eurotatoria</taxon>
        <taxon>Bdelloidea</taxon>
        <taxon>Adinetida</taxon>
        <taxon>Adinetidae</taxon>
        <taxon>Adineta</taxon>
    </lineage>
</organism>
<dbReference type="PANTHER" id="PTHR24243">
    <property type="entry name" value="G-PROTEIN COUPLED RECEPTOR"/>
    <property type="match status" value="1"/>
</dbReference>
<dbReference type="GO" id="GO:0004930">
    <property type="term" value="F:G protein-coupled receptor activity"/>
    <property type="evidence" value="ECO:0007669"/>
    <property type="project" value="UniProtKB-KW"/>
</dbReference>
<feature type="transmembrane region" description="Helical" evidence="8">
    <location>
        <begin position="53"/>
        <end position="75"/>
    </location>
</feature>
<dbReference type="Gene3D" id="1.20.1070.10">
    <property type="entry name" value="Rhodopsin 7-helix transmembrane proteins"/>
    <property type="match status" value="1"/>
</dbReference>